<dbReference type="Proteomes" id="UP001281614">
    <property type="component" value="Unassembled WGS sequence"/>
</dbReference>
<organism evidence="2 3">
    <name type="scientific">Colletotrichum kahawae</name>
    <name type="common">Coffee berry disease fungus</name>
    <dbReference type="NCBI Taxonomy" id="34407"/>
    <lineage>
        <taxon>Eukaryota</taxon>
        <taxon>Fungi</taxon>
        <taxon>Dikarya</taxon>
        <taxon>Ascomycota</taxon>
        <taxon>Pezizomycotina</taxon>
        <taxon>Sordariomycetes</taxon>
        <taxon>Hypocreomycetidae</taxon>
        <taxon>Glomerellales</taxon>
        <taxon>Glomerellaceae</taxon>
        <taxon>Colletotrichum</taxon>
        <taxon>Colletotrichum gloeosporioides species complex</taxon>
    </lineage>
</organism>
<keyword evidence="3" id="KW-1185">Reference proteome</keyword>
<accession>A0AAD9YFN2</accession>
<evidence type="ECO:0000313" key="3">
    <source>
        <dbReference type="Proteomes" id="UP001281614"/>
    </source>
</evidence>
<reference evidence="2" key="1">
    <citation type="submission" date="2023-02" db="EMBL/GenBank/DDBJ databases">
        <title>Colletotrichum kahawae CIFC_Que2 genome sequencing and assembly.</title>
        <authorList>
            <person name="Baroncelli R."/>
        </authorList>
    </citation>
    <scope>NUCLEOTIDE SEQUENCE</scope>
    <source>
        <strain evidence="2">CIFC_Que2</strain>
    </source>
</reference>
<dbReference type="Pfam" id="PF13013">
    <property type="entry name" value="F-box-like_2"/>
    <property type="match status" value="1"/>
</dbReference>
<name>A0AAD9YFN2_COLKA</name>
<evidence type="ECO:0000313" key="2">
    <source>
        <dbReference type="EMBL" id="KAK2760580.1"/>
    </source>
</evidence>
<proteinExistence type="predicted"/>
<dbReference type="AlphaFoldDB" id="A0AAD9YFN2"/>
<gene>
    <name evidence="2" type="ORF">CKAH01_05266</name>
</gene>
<dbReference type="InterPro" id="IPR001810">
    <property type="entry name" value="F-box_dom"/>
</dbReference>
<dbReference type="EMBL" id="VYYT01000168">
    <property type="protein sequence ID" value="KAK2760580.1"/>
    <property type="molecule type" value="Genomic_DNA"/>
</dbReference>
<protein>
    <recommendedName>
        <fullName evidence="1">F-box domain-containing protein</fullName>
    </recommendedName>
</protein>
<comment type="caution">
    <text evidence="2">The sequence shown here is derived from an EMBL/GenBank/DDBJ whole genome shotgun (WGS) entry which is preliminary data.</text>
</comment>
<evidence type="ECO:0000259" key="1">
    <source>
        <dbReference type="Pfam" id="PF13013"/>
    </source>
</evidence>
<feature type="domain" description="F-box" evidence="1">
    <location>
        <begin position="135"/>
        <end position="201"/>
    </location>
</feature>
<sequence>MPSWAPLWFDTQWSTVDGHRHVDLSGNETLGSKMGDKRWKRDTIIARGNELCNLDISTFDNADLAKLYKHLIDVDETLLHIKDDWPTERFIENDQLIVARHISKEQISSDENQALIVKRLTERHNRIRTAINKRPLDRKLSLNDLPIEIINKIIDHCEDNSNLVDNPKYVAAEYEVVQKELITIKSLRLTCHRLNELASPRLMPSITVSPTEESLTYVYDYMHESNDWRRKYADAGRAMSRESLIELLTAPMEWNRMAGSRAGGNLSVDALGKLLPALGKLGVRLKVFEMDVTPPSSFPSCMRGLRGLVVGGIQYADGAECREMDEGDYIDVFGEWGGLGDDSHAMDYIHHERDDNPLSGYN</sequence>